<dbReference type="GO" id="GO:0009007">
    <property type="term" value="F:site-specific DNA-methyltransferase (adenine-specific) activity"/>
    <property type="evidence" value="ECO:0007669"/>
    <property type="project" value="UniProtKB-EC"/>
</dbReference>
<dbReference type="Gene3D" id="3.40.50.150">
    <property type="entry name" value="Vaccinia Virus protein VP39"/>
    <property type="match status" value="2"/>
</dbReference>
<sequence>MNTTAVLKYPGSKWSIADWIIEHIPQHEVYLEPYFGSGAVFFCKKSAKFETINDLDGNVVNLFRVIREMPEALAEAIQWTPWARKEYEDILPERGIMETFVRTGDPLEDARRFLVRMHMAYGSKTSDRTGWRNNITGKGRGSSQPKVWSQIPAKILAVAERLKEVQIECQPALQLIERYRKPDVLIYADPPYLLETKSKRIYAKEMDRAAHEKLLDALDEHPGPVLISHYECGLYDNRLKHWMRRTTRAIN</sequence>
<dbReference type="STRING" id="39060.SAMN05660706_12369"/>
<proteinExistence type="predicted"/>
<dbReference type="InterPro" id="IPR012327">
    <property type="entry name" value="MeTrfase_D12"/>
</dbReference>
<keyword evidence="1 4" id="KW-0489">Methyltransferase</keyword>
<dbReference type="SUPFAM" id="SSF53335">
    <property type="entry name" value="S-adenosyl-L-methionine-dependent methyltransferases"/>
    <property type="match status" value="1"/>
</dbReference>
<dbReference type="AlphaFoldDB" id="A0A1I6E2M0"/>
<dbReference type="GO" id="GO:1904047">
    <property type="term" value="F:S-adenosyl-L-methionine binding"/>
    <property type="evidence" value="ECO:0007669"/>
    <property type="project" value="TreeGrafter"/>
</dbReference>
<name>A0A1I6E2M0_9FIRM</name>
<evidence type="ECO:0000256" key="3">
    <source>
        <dbReference type="ARBA" id="ARBA00022691"/>
    </source>
</evidence>
<keyword evidence="5" id="KW-1185">Reference proteome</keyword>
<evidence type="ECO:0000256" key="1">
    <source>
        <dbReference type="ARBA" id="ARBA00022603"/>
    </source>
</evidence>
<dbReference type="InterPro" id="IPR029063">
    <property type="entry name" value="SAM-dependent_MTases_sf"/>
</dbReference>
<keyword evidence="2" id="KW-0808">Transferase</keyword>
<dbReference type="PANTHER" id="PTHR30481">
    <property type="entry name" value="DNA ADENINE METHYLASE"/>
    <property type="match status" value="1"/>
</dbReference>
<evidence type="ECO:0000313" key="4">
    <source>
        <dbReference type="EMBL" id="SFR11791.1"/>
    </source>
</evidence>
<dbReference type="OrthoDB" id="9805629at2"/>
<dbReference type="RefSeq" id="WP_092485334.1">
    <property type="nucleotide sequence ID" value="NZ_FOYM01000023.1"/>
</dbReference>
<dbReference type="PRINTS" id="PR00505">
    <property type="entry name" value="D12N6MTFRASE"/>
</dbReference>
<gene>
    <name evidence="4" type="ORF">SAMN05660706_12369</name>
</gene>
<dbReference type="GO" id="GO:0009307">
    <property type="term" value="P:DNA restriction-modification system"/>
    <property type="evidence" value="ECO:0007669"/>
    <property type="project" value="InterPro"/>
</dbReference>
<dbReference type="GO" id="GO:0043565">
    <property type="term" value="F:sequence-specific DNA binding"/>
    <property type="evidence" value="ECO:0007669"/>
    <property type="project" value="TreeGrafter"/>
</dbReference>
<evidence type="ECO:0000256" key="2">
    <source>
        <dbReference type="ARBA" id="ARBA00022679"/>
    </source>
</evidence>
<dbReference type="InterPro" id="IPR012263">
    <property type="entry name" value="M_m6A_EcoRV"/>
</dbReference>
<organism evidence="4 5">
    <name type="scientific">Desulfoscipio geothermicus DSM 3669</name>
    <dbReference type="NCBI Taxonomy" id="1121426"/>
    <lineage>
        <taxon>Bacteria</taxon>
        <taxon>Bacillati</taxon>
        <taxon>Bacillota</taxon>
        <taxon>Clostridia</taxon>
        <taxon>Eubacteriales</taxon>
        <taxon>Desulfallaceae</taxon>
        <taxon>Desulfoscipio</taxon>
    </lineage>
</organism>
<dbReference type="Proteomes" id="UP000199584">
    <property type="component" value="Unassembled WGS sequence"/>
</dbReference>
<evidence type="ECO:0000313" key="5">
    <source>
        <dbReference type="Proteomes" id="UP000199584"/>
    </source>
</evidence>
<dbReference type="PIRSF" id="PIRSF000398">
    <property type="entry name" value="M_m6A_EcoRV"/>
    <property type="match status" value="1"/>
</dbReference>
<reference evidence="5" key="1">
    <citation type="submission" date="2016-10" db="EMBL/GenBank/DDBJ databases">
        <authorList>
            <person name="Varghese N."/>
            <person name="Submissions S."/>
        </authorList>
    </citation>
    <scope>NUCLEOTIDE SEQUENCE [LARGE SCALE GENOMIC DNA]</scope>
    <source>
        <strain evidence="5">DSM 3669</strain>
    </source>
</reference>
<accession>A0A1I6E2M0</accession>
<dbReference type="EMBL" id="FOYM01000023">
    <property type="protein sequence ID" value="SFR11791.1"/>
    <property type="molecule type" value="Genomic_DNA"/>
</dbReference>
<keyword evidence="3" id="KW-0949">S-adenosyl-L-methionine</keyword>
<dbReference type="Pfam" id="PF02086">
    <property type="entry name" value="MethyltransfD12"/>
    <property type="match status" value="1"/>
</dbReference>
<dbReference type="GO" id="GO:0006298">
    <property type="term" value="P:mismatch repair"/>
    <property type="evidence" value="ECO:0007669"/>
    <property type="project" value="TreeGrafter"/>
</dbReference>
<dbReference type="GO" id="GO:0032259">
    <property type="term" value="P:methylation"/>
    <property type="evidence" value="ECO:0007669"/>
    <property type="project" value="UniProtKB-KW"/>
</dbReference>
<protein>
    <submittedName>
        <fullName evidence="4">DNA adenine methylase</fullName>
    </submittedName>
</protein>
<dbReference type="PANTHER" id="PTHR30481:SF4">
    <property type="entry name" value="SITE-SPECIFIC DNA-METHYLTRANSFERASE (ADENINE-SPECIFIC)"/>
    <property type="match status" value="1"/>
</dbReference>